<dbReference type="SUPFAM" id="SSF46785">
    <property type="entry name" value="Winged helix' DNA-binding domain"/>
    <property type="match status" value="1"/>
</dbReference>
<dbReference type="GO" id="GO:0005634">
    <property type="term" value="C:nucleus"/>
    <property type="evidence" value="ECO:0007669"/>
    <property type="project" value="UniProtKB-SubCell"/>
</dbReference>
<dbReference type="OrthoDB" id="10071381at2759"/>
<dbReference type="PANTHER" id="PTHR12585">
    <property type="entry name" value="SCC1 / RAD21 FAMILY MEMBER"/>
    <property type="match status" value="1"/>
</dbReference>
<evidence type="ECO:0000256" key="3">
    <source>
        <dbReference type="ARBA" id="ARBA00023242"/>
    </source>
</evidence>
<feature type="domain" description="Rad21/Rec8-like protein C-terminal eukaryotic" evidence="5">
    <location>
        <begin position="553"/>
        <end position="606"/>
    </location>
</feature>
<dbReference type="Proteomes" id="UP000829196">
    <property type="component" value="Unassembled WGS sequence"/>
</dbReference>
<dbReference type="Pfam" id="PF04824">
    <property type="entry name" value="Rad21_Rec8"/>
    <property type="match status" value="1"/>
</dbReference>
<gene>
    <name evidence="7" type="ORF">KFK09_020466</name>
</gene>
<dbReference type="Gene3D" id="1.10.10.580">
    <property type="entry name" value="Structural maintenance of chromosome 1. Chain E"/>
    <property type="match status" value="1"/>
</dbReference>
<comment type="caution">
    <text evidence="7">The sequence shown here is derived from an EMBL/GenBank/DDBJ whole genome shotgun (WGS) entry which is preliminary data.</text>
</comment>
<protein>
    <recommendedName>
        <fullName evidence="9">Sister chromatid cohesion 1 protein 1</fullName>
    </recommendedName>
</protein>
<dbReference type="GO" id="GO:0008278">
    <property type="term" value="C:cohesin complex"/>
    <property type="evidence" value="ECO:0007669"/>
    <property type="project" value="InterPro"/>
</dbReference>
<evidence type="ECO:0008006" key="9">
    <source>
        <dbReference type="Google" id="ProtNLM"/>
    </source>
</evidence>
<keyword evidence="8" id="KW-1185">Reference proteome</keyword>
<dbReference type="AlphaFoldDB" id="A0A8T3ALU5"/>
<evidence type="ECO:0000313" key="8">
    <source>
        <dbReference type="Proteomes" id="UP000829196"/>
    </source>
</evidence>
<dbReference type="InterPro" id="IPR039781">
    <property type="entry name" value="Rad21/Rec8-like"/>
</dbReference>
<name>A0A8T3ALU5_DENNO</name>
<evidence type="ECO:0000256" key="4">
    <source>
        <dbReference type="SAM" id="MobiDB-lite"/>
    </source>
</evidence>
<sequence length="606" mass="68724">MFYSHQLLARKAPLGQIWRVFISVSFKFLWFYSRSIDSFTEFGAICDYRMAATLNNKIKRRNLEKLNIPLICEEILNPSIPMALRLSGILMGGVVNVYKRKVDFLYDDVNRFLEEFNRAFKAKIAGDSSSKTQAKRKAQARSEATITIADKENFDADMEQYTIHPSNPSFDVARFQKMTLKDLDDHYINIDIGGDDLSVHRQHHQADPADITLPDKVDLGTIHTASIDRFDRFDIGDDTFMEADFTSQVLPDTPPQVPQSPPQPQEPLHVDAMEHKQMEVENQPPEEVDQEQKISAIKEPAGVYHPSKRKVRGNSVRVIIDEHTMIPSETYQSWLSDTSDISSLRRRRKTKPTIHILRSAKVDTLMNLPPLCLMASSKNFLHKMYYPEPLMELWKKCTIGNPQTPPVHQKSTSHSIREEVQHQDFAEISQHGDFDIDQMMAASKEDFNLAPNGVPGGFTSSGSRVDDYSQPIHSSDTSHNSLTSGRSSKRQNYLSIGNLDTVAEDIIMPSLEPLEETIPTQTPNHCALIKPPFDQITESIRKQLKSHFDTPGNSQTESLNQLADGLTRKKAAQLFYHTCVMATMDYVKVEQLVPYGDISISRGPKM</sequence>
<feature type="compositionally biased region" description="Polar residues" evidence="4">
    <location>
        <begin position="471"/>
        <end position="489"/>
    </location>
</feature>
<dbReference type="Pfam" id="PF04825">
    <property type="entry name" value="Rad21_Rec8_N"/>
    <property type="match status" value="1"/>
</dbReference>
<feature type="domain" description="Rad21/Rec8-like protein N-terminal" evidence="6">
    <location>
        <begin position="45"/>
        <end position="135"/>
    </location>
</feature>
<evidence type="ECO:0000256" key="2">
    <source>
        <dbReference type="ARBA" id="ARBA00009870"/>
    </source>
</evidence>
<dbReference type="GO" id="GO:0051754">
    <property type="term" value="P:meiotic sister chromatid cohesion, centromeric"/>
    <property type="evidence" value="ECO:0007669"/>
    <property type="project" value="TreeGrafter"/>
</dbReference>
<keyword evidence="3" id="KW-0539">Nucleus</keyword>
<proteinExistence type="inferred from homology"/>
<reference evidence="7" key="1">
    <citation type="journal article" date="2022" name="Front. Genet.">
        <title>Chromosome-Scale Assembly of the Dendrobium nobile Genome Provides Insights Into the Molecular Mechanism of the Biosynthesis of the Medicinal Active Ingredient of Dendrobium.</title>
        <authorList>
            <person name="Xu Q."/>
            <person name="Niu S.-C."/>
            <person name="Li K.-L."/>
            <person name="Zheng P.-J."/>
            <person name="Zhang X.-J."/>
            <person name="Jia Y."/>
            <person name="Liu Y."/>
            <person name="Niu Y.-X."/>
            <person name="Yu L.-H."/>
            <person name="Chen D.-F."/>
            <person name="Zhang G.-Q."/>
        </authorList>
    </citation>
    <scope>NUCLEOTIDE SEQUENCE</scope>
    <source>
        <tissue evidence="7">Leaf</tissue>
    </source>
</reference>
<evidence type="ECO:0000259" key="5">
    <source>
        <dbReference type="Pfam" id="PF04824"/>
    </source>
</evidence>
<comment type="subcellular location">
    <subcellularLocation>
        <location evidence="1">Nucleus</location>
    </subcellularLocation>
</comment>
<accession>A0A8T3ALU5</accession>
<feature type="region of interest" description="Disordered" evidence="4">
    <location>
        <begin position="451"/>
        <end position="489"/>
    </location>
</feature>
<dbReference type="InterPro" id="IPR006909">
    <property type="entry name" value="Rad21/Rec8_C_eu"/>
</dbReference>
<organism evidence="7 8">
    <name type="scientific">Dendrobium nobile</name>
    <name type="common">Orchid</name>
    <dbReference type="NCBI Taxonomy" id="94219"/>
    <lineage>
        <taxon>Eukaryota</taxon>
        <taxon>Viridiplantae</taxon>
        <taxon>Streptophyta</taxon>
        <taxon>Embryophyta</taxon>
        <taxon>Tracheophyta</taxon>
        <taxon>Spermatophyta</taxon>
        <taxon>Magnoliopsida</taxon>
        <taxon>Liliopsida</taxon>
        <taxon>Asparagales</taxon>
        <taxon>Orchidaceae</taxon>
        <taxon>Epidendroideae</taxon>
        <taxon>Malaxideae</taxon>
        <taxon>Dendrobiinae</taxon>
        <taxon>Dendrobium</taxon>
    </lineage>
</organism>
<evidence type="ECO:0000313" key="7">
    <source>
        <dbReference type="EMBL" id="KAI0497243.1"/>
    </source>
</evidence>
<comment type="similarity">
    <text evidence="2">Belongs to the rad21 family.</text>
</comment>
<evidence type="ECO:0000256" key="1">
    <source>
        <dbReference type="ARBA" id="ARBA00004123"/>
    </source>
</evidence>
<dbReference type="PANTHER" id="PTHR12585:SF64">
    <property type="entry name" value="SISTER CHROMATID COHESION 1 PROTEIN 1"/>
    <property type="match status" value="1"/>
</dbReference>
<dbReference type="GO" id="GO:0003682">
    <property type="term" value="F:chromatin binding"/>
    <property type="evidence" value="ECO:0007669"/>
    <property type="project" value="TreeGrafter"/>
</dbReference>
<dbReference type="CDD" id="cd21793">
    <property type="entry name" value="Rad21_Rec8_M_AtSYN1-like"/>
    <property type="match status" value="1"/>
</dbReference>
<dbReference type="InterPro" id="IPR036390">
    <property type="entry name" value="WH_DNA-bd_sf"/>
</dbReference>
<dbReference type="InterPro" id="IPR023093">
    <property type="entry name" value="ScpA-like_C"/>
</dbReference>
<evidence type="ECO:0000259" key="6">
    <source>
        <dbReference type="Pfam" id="PF04825"/>
    </source>
</evidence>
<dbReference type="EMBL" id="JAGYWB010000015">
    <property type="protein sequence ID" value="KAI0497243.1"/>
    <property type="molecule type" value="Genomic_DNA"/>
</dbReference>
<dbReference type="InterPro" id="IPR006910">
    <property type="entry name" value="Rad21_Rec8_N"/>
</dbReference>